<dbReference type="KEGG" id="ahel:Q31a_18960"/>
<reference evidence="4 5" key="1">
    <citation type="submission" date="2019-02" db="EMBL/GenBank/DDBJ databases">
        <title>Deep-cultivation of Planctomycetes and their phenomic and genomic characterization uncovers novel biology.</title>
        <authorList>
            <person name="Wiegand S."/>
            <person name="Jogler M."/>
            <person name="Boedeker C."/>
            <person name="Pinto D."/>
            <person name="Vollmers J."/>
            <person name="Rivas-Marin E."/>
            <person name="Kohn T."/>
            <person name="Peeters S.H."/>
            <person name="Heuer A."/>
            <person name="Rast P."/>
            <person name="Oberbeckmann S."/>
            <person name="Bunk B."/>
            <person name="Jeske O."/>
            <person name="Meyerdierks A."/>
            <person name="Storesund J.E."/>
            <person name="Kallscheuer N."/>
            <person name="Luecker S."/>
            <person name="Lage O.M."/>
            <person name="Pohl T."/>
            <person name="Merkel B.J."/>
            <person name="Hornburger P."/>
            <person name="Mueller R.-W."/>
            <person name="Bruemmer F."/>
            <person name="Labrenz M."/>
            <person name="Spormann A.M."/>
            <person name="Op den Camp H."/>
            <person name="Overmann J."/>
            <person name="Amann R."/>
            <person name="Jetten M.S.M."/>
            <person name="Mascher T."/>
            <person name="Medema M.H."/>
            <person name="Devos D.P."/>
            <person name="Kaster A.-K."/>
            <person name="Ovreas L."/>
            <person name="Rohde M."/>
            <person name="Galperin M.Y."/>
            <person name="Jogler C."/>
        </authorList>
    </citation>
    <scope>NUCLEOTIDE SEQUENCE [LARGE SCALE GENOMIC DNA]</scope>
    <source>
        <strain evidence="4 5">Q31a</strain>
    </source>
</reference>
<dbReference type="InterPro" id="IPR007069">
    <property type="entry name" value="Transposase_32"/>
</dbReference>
<organism evidence="4 5">
    <name type="scientific">Aureliella helgolandensis</name>
    <dbReference type="NCBI Taxonomy" id="2527968"/>
    <lineage>
        <taxon>Bacteria</taxon>
        <taxon>Pseudomonadati</taxon>
        <taxon>Planctomycetota</taxon>
        <taxon>Planctomycetia</taxon>
        <taxon>Pirellulales</taxon>
        <taxon>Pirellulaceae</taxon>
        <taxon>Aureliella</taxon>
    </lineage>
</organism>
<dbReference type="EMBL" id="CP036298">
    <property type="protein sequence ID" value="QDV23596.1"/>
    <property type="molecule type" value="Genomic_DNA"/>
</dbReference>
<dbReference type="InterPro" id="IPR026889">
    <property type="entry name" value="Zn_Tnp"/>
</dbReference>
<dbReference type="OrthoDB" id="246527at2"/>
<dbReference type="PANTHER" id="PTHR37023:SF1">
    <property type="entry name" value="ISSOD25 TRANSPOSASE TNPA_ISSOD25"/>
    <property type="match status" value="1"/>
</dbReference>
<dbReference type="EMBL" id="CP036298">
    <property type="protein sequence ID" value="QDV23594.1"/>
    <property type="molecule type" value="Genomic_DNA"/>
</dbReference>
<evidence type="ECO:0000313" key="4">
    <source>
        <dbReference type="EMBL" id="QDV23596.1"/>
    </source>
</evidence>
<sequence>MGISLQLIFLQSFEQYAATHRLSKDMWRAAYSITDCRTYKLGGHYLSCPSGHQCEQQFNSCRHRNCPQCALLAREQWLAGWAERLLKVPHYHVVFTTPHQLNVLWRYNRKLFADALFAAATGALKKLLADPKYLGATPGMLAALHTWSQTLAAHVHLHVLVTAGGLDSSGKWKNSLRQCLLPRKVLMIIFRGKLRSELLAALDRGKLELPPDHSTAQVRSLLNMLGRKVWNVKILDRYDHGAGVLNYLARYLKGGPIAPSRFISLTPHSLRFRCRPGSQEAGGGEVRLPIDEFFTRLLNHVPPKSMKTVRGYGLYAGGQREQLNIARVAVGQTALPKHPAPAIAWQEICVALGREDASVCRHCGAKLVVEGYFRCARPPPKPVFCTVEVGNR</sequence>
<dbReference type="Pfam" id="PF14319">
    <property type="entry name" value="Zn_Tnp_IS91"/>
    <property type="match status" value="1"/>
</dbReference>
<dbReference type="AlphaFoldDB" id="A0A518G4S4"/>
<accession>A0A518G4S4</accession>
<evidence type="ECO:0000259" key="2">
    <source>
        <dbReference type="Pfam" id="PF14319"/>
    </source>
</evidence>
<feature type="domain" description="Transposase IS801/IS1294" evidence="1">
    <location>
        <begin position="139"/>
        <end position="318"/>
    </location>
</feature>
<dbReference type="KEGG" id="ahel:Q31a_18980"/>
<dbReference type="RefSeq" id="WP_145076633.1">
    <property type="nucleotide sequence ID" value="NZ_CP036298.1"/>
</dbReference>
<evidence type="ECO:0000259" key="1">
    <source>
        <dbReference type="Pfam" id="PF04986"/>
    </source>
</evidence>
<proteinExistence type="predicted"/>
<dbReference type="GO" id="GO:0006313">
    <property type="term" value="P:DNA transposition"/>
    <property type="evidence" value="ECO:0007669"/>
    <property type="project" value="InterPro"/>
</dbReference>
<dbReference type="GO" id="GO:0004803">
    <property type="term" value="F:transposase activity"/>
    <property type="evidence" value="ECO:0007669"/>
    <property type="project" value="InterPro"/>
</dbReference>
<dbReference type="Pfam" id="PF04986">
    <property type="entry name" value="Y2_Tnp"/>
    <property type="match status" value="1"/>
</dbReference>
<name>A0A518G4S4_9BACT</name>
<feature type="domain" description="Transposase zinc-binding" evidence="2">
    <location>
        <begin position="8"/>
        <end position="96"/>
    </location>
</feature>
<evidence type="ECO:0000313" key="3">
    <source>
        <dbReference type="EMBL" id="QDV23594.1"/>
    </source>
</evidence>
<evidence type="ECO:0000313" key="5">
    <source>
        <dbReference type="Proteomes" id="UP000318017"/>
    </source>
</evidence>
<dbReference type="GO" id="GO:0003677">
    <property type="term" value="F:DNA binding"/>
    <property type="evidence" value="ECO:0007669"/>
    <property type="project" value="InterPro"/>
</dbReference>
<dbReference type="PANTHER" id="PTHR37023">
    <property type="entry name" value="TRANSPOSASE"/>
    <property type="match status" value="1"/>
</dbReference>
<protein>
    <submittedName>
        <fullName evidence="4">Transposase</fullName>
    </submittedName>
</protein>
<gene>
    <name evidence="3" type="ORF">Q31a_18960</name>
    <name evidence="4" type="ORF">Q31a_18980</name>
</gene>
<keyword evidence="5" id="KW-1185">Reference proteome</keyword>
<dbReference type="Proteomes" id="UP000318017">
    <property type="component" value="Chromosome"/>
</dbReference>